<dbReference type="Proteomes" id="UP001269144">
    <property type="component" value="Unassembled WGS sequence"/>
</dbReference>
<feature type="region of interest" description="Disordered" evidence="1">
    <location>
        <begin position="322"/>
        <end position="373"/>
    </location>
</feature>
<feature type="compositionally biased region" description="Polar residues" evidence="1">
    <location>
        <begin position="323"/>
        <end position="337"/>
    </location>
</feature>
<proteinExistence type="predicted"/>
<evidence type="ECO:0000313" key="3">
    <source>
        <dbReference type="EMBL" id="MDS9468635.1"/>
    </source>
</evidence>
<dbReference type="EMBL" id="JAVQLW010000001">
    <property type="protein sequence ID" value="MDS9468635.1"/>
    <property type="molecule type" value="Genomic_DNA"/>
</dbReference>
<dbReference type="Pfam" id="PF01052">
    <property type="entry name" value="FliMN_C"/>
    <property type="match status" value="1"/>
</dbReference>
<comment type="caution">
    <text evidence="3">The sequence shown here is derived from an EMBL/GenBank/DDBJ whole genome shotgun (WGS) entry which is preliminary data.</text>
</comment>
<keyword evidence="3" id="KW-0282">Flagellum</keyword>
<evidence type="ECO:0000256" key="1">
    <source>
        <dbReference type="SAM" id="MobiDB-lite"/>
    </source>
</evidence>
<name>A0ABU2HVQ5_9RHOB</name>
<sequence>MMDKTGAAQSNGEGNGNRIAVLRRLIAERARARGLSLAQGQDRLEIPVDRAAAMALGRAAEKQHRLAVFVEKVTEGQTSLSEIAELLPEQALLAVVEGGPDQLGVVALCPAFLASVIEMQALGRVTSRQAQPRRPTRTDAAISAEFVNGLLAELGREFALSAEMPGFAAFRYATYLDDARPLGLMLEDGPMYRLSLSFRIGSGGQRDGQILVALPTRLAEDAPSARRNDHAQIQALPPLPQAIRTSLAGAVQKAPVQLRGILCRRKVSLQALRGMKSGTLIPLPPNALNDARVETAGGQLLARGRLGEIDGFHAIRLQAGCDEQSSPEATSTTTRLIQETAAPENRSSGLDLDRADPVESSTAQDFGDLRAAR</sequence>
<accession>A0ABU2HVQ5</accession>
<dbReference type="InterPro" id="IPR001543">
    <property type="entry name" value="FliN-like_C"/>
</dbReference>
<keyword evidence="4" id="KW-1185">Reference proteome</keyword>
<organism evidence="3 4">
    <name type="scientific">Paracoccus aurantius</name>
    <dbReference type="NCBI Taxonomy" id="3073814"/>
    <lineage>
        <taxon>Bacteria</taxon>
        <taxon>Pseudomonadati</taxon>
        <taxon>Pseudomonadota</taxon>
        <taxon>Alphaproteobacteria</taxon>
        <taxon>Rhodobacterales</taxon>
        <taxon>Paracoccaceae</taxon>
        <taxon>Paracoccus</taxon>
    </lineage>
</organism>
<dbReference type="InterPro" id="IPR036429">
    <property type="entry name" value="SpoA-like_sf"/>
</dbReference>
<keyword evidence="3" id="KW-0966">Cell projection</keyword>
<dbReference type="Gene3D" id="2.30.330.10">
    <property type="entry name" value="SpoA-like"/>
    <property type="match status" value="1"/>
</dbReference>
<protein>
    <submittedName>
        <fullName evidence="3">FliM/FliN family flagellar motor switch protein</fullName>
    </submittedName>
</protein>
<feature type="domain" description="Flagellar motor switch protein FliN-like C-terminal" evidence="2">
    <location>
        <begin position="251"/>
        <end position="318"/>
    </location>
</feature>
<evidence type="ECO:0000313" key="4">
    <source>
        <dbReference type="Proteomes" id="UP001269144"/>
    </source>
</evidence>
<dbReference type="SUPFAM" id="SSF101801">
    <property type="entry name" value="Surface presentation of antigens (SPOA)"/>
    <property type="match status" value="1"/>
</dbReference>
<evidence type="ECO:0000259" key="2">
    <source>
        <dbReference type="Pfam" id="PF01052"/>
    </source>
</evidence>
<dbReference type="RefSeq" id="WP_311160890.1">
    <property type="nucleotide sequence ID" value="NZ_JAVQLW010000001.1"/>
</dbReference>
<reference evidence="4" key="1">
    <citation type="submission" date="2023-07" db="EMBL/GenBank/DDBJ databases">
        <title>Paracoccus sp. MBLB3053 whole genome sequence.</title>
        <authorList>
            <person name="Hwang C.Y."/>
            <person name="Cho E.-S."/>
            <person name="Seo M.-J."/>
        </authorList>
    </citation>
    <scope>NUCLEOTIDE SEQUENCE [LARGE SCALE GENOMIC DNA]</scope>
    <source>
        <strain evidence="4">MBLB3053</strain>
    </source>
</reference>
<keyword evidence="3" id="KW-0969">Cilium</keyword>
<gene>
    <name evidence="3" type="ORF">RGQ15_13785</name>
</gene>